<dbReference type="RefSeq" id="WP_230478850.1">
    <property type="nucleotide sequence ID" value="NZ_CP007496.1"/>
</dbReference>
<keyword evidence="2" id="KW-0963">Cytoplasm</keyword>
<dbReference type="InterPro" id="IPR002303">
    <property type="entry name" value="Valyl-tRNA_ligase"/>
</dbReference>
<keyword evidence="4 10" id="KW-0547">Nucleotide-binding</keyword>
<dbReference type="NCBIfam" id="NF004349">
    <property type="entry name" value="PRK05729.1"/>
    <property type="match status" value="1"/>
</dbReference>
<dbReference type="InterPro" id="IPR009008">
    <property type="entry name" value="Val/Leu/Ile-tRNA-synth_edit"/>
</dbReference>
<evidence type="ECO:0000256" key="8">
    <source>
        <dbReference type="ARBA" id="ARBA00047552"/>
    </source>
</evidence>
<dbReference type="GO" id="GO:0005829">
    <property type="term" value="C:cytosol"/>
    <property type="evidence" value="ECO:0007669"/>
    <property type="project" value="TreeGrafter"/>
</dbReference>
<dbReference type="InterPro" id="IPR013155">
    <property type="entry name" value="M/V/L/I-tRNA-synth_anticd-bd"/>
</dbReference>
<evidence type="ECO:0000259" key="13">
    <source>
        <dbReference type="Pfam" id="PF08264"/>
    </source>
</evidence>
<comment type="similarity">
    <text evidence="10">Belongs to the class-I aminoacyl-tRNA synthetase family.</text>
</comment>
<evidence type="ECO:0000256" key="1">
    <source>
        <dbReference type="ARBA" id="ARBA00013169"/>
    </source>
</evidence>
<dbReference type="SUPFAM" id="SSF52374">
    <property type="entry name" value="Nucleotidylyl transferase"/>
    <property type="match status" value="1"/>
</dbReference>
<dbReference type="Pfam" id="PF00133">
    <property type="entry name" value="tRNA-synt_1"/>
    <property type="match status" value="1"/>
</dbReference>
<protein>
    <recommendedName>
        <fullName evidence="1 9">Valine--tRNA ligase</fullName>
        <ecNumber evidence="1 9">6.1.1.9</ecNumber>
    </recommendedName>
</protein>
<evidence type="ECO:0000313" key="16">
    <source>
        <dbReference type="Proteomes" id="UP000030902"/>
    </source>
</evidence>
<comment type="catalytic activity">
    <reaction evidence="8">
        <text>tRNA(Val) + L-valine + ATP = L-valyl-tRNA(Val) + AMP + diphosphate</text>
        <dbReference type="Rhea" id="RHEA:10704"/>
        <dbReference type="Rhea" id="RHEA-COMP:9672"/>
        <dbReference type="Rhea" id="RHEA-COMP:9708"/>
        <dbReference type="ChEBI" id="CHEBI:30616"/>
        <dbReference type="ChEBI" id="CHEBI:33019"/>
        <dbReference type="ChEBI" id="CHEBI:57762"/>
        <dbReference type="ChEBI" id="CHEBI:78442"/>
        <dbReference type="ChEBI" id="CHEBI:78537"/>
        <dbReference type="ChEBI" id="CHEBI:456215"/>
        <dbReference type="EC" id="6.1.1.9"/>
    </reaction>
</comment>
<dbReference type="Gene3D" id="3.40.50.620">
    <property type="entry name" value="HUPs"/>
    <property type="match status" value="2"/>
</dbReference>
<keyword evidence="5 10" id="KW-0067">ATP-binding</keyword>
<evidence type="ECO:0000256" key="6">
    <source>
        <dbReference type="ARBA" id="ARBA00022917"/>
    </source>
</evidence>
<keyword evidence="16" id="KW-1185">Reference proteome</keyword>
<dbReference type="Gene3D" id="3.90.740.10">
    <property type="entry name" value="Valyl/Leucyl/Isoleucyl-tRNA synthetase, editing domain"/>
    <property type="match status" value="1"/>
</dbReference>
<dbReference type="PANTHER" id="PTHR11946">
    <property type="entry name" value="VALYL-TRNA SYNTHETASES"/>
    <property type="match status" value="1"/>
</dbReference>
<dbReference type="EMBL" id="CP007496">
    <property type="protein sequence ID" value="AJA06274.1"/>
    <property type="molecule type" value="Genomic_DNA"/>
</dbReference>
<dbReference type="Gene3D" id="1.10.730.10">
    <property type="entry name" value="Isoleucyl-tRNA Synthetase, Domain 1"/>
    <property type="match status" value="1"/>
</dbReference>
<sequence>MELLMQLAKQYIPNDYEPNIYAMWETSGALEPTGLGKPYSIVMPPPNANGNLHIGHALDMNLKDIMIRYHRMKGDDAIFIPGADHAGFETWVVYERELTKQGKSRFDFSRDQLYSQVWNFVQEKRGNMELQLRALGISASWKHLTFTLDNKVISTVYDTFKKMWDDDLIYRGERIVNYCTKHQTSFADIEVEHKNEKGKLWQIAYPTLDKIGEIIVATTRPETMLGDVAVAVHPDDERYKHLIGTRILLPIIDKEIPIIADEYVDMSYGTGAVKITPAHDPNDFEIAKRHDLPLESIISQAGKMINVPAQFLGLTPEEARARVLEALDALELRRGESNIEHAVGHCYKCGSVIEPMVKEQWFIKMEPLAKPAIDALERGEVTFYPASKSRELISYLKQLKDWNISRQIPWGIPIPAFVNENNPKDWIFDTRTNEQKIVVNNTTYIREEDTFDTWFSSGQWPYVVTDYLGDGELAKYFPTSLMETGMDIMRAWVSRMIMLSLYRTGKLPFKEVYLHGMVNDEHNQKMSKSKGNVINPMELVAEFGSDATRMGIIAGRAPAQHQAFNKGSVIAARNFCNKLWNIARFVEAQIGDNHQIVELEPQTLADHWIIRQLNDAANNVAIRLEQYRFSEASETVYHTIWDDVADWYIESSKTSINRPLLSWVLATSLKIAHPFAPFVTETIWQTLNYTDGILMRETWPTPEKFDPIAAEQFEQLKTLVTEGRWVIAELPGNKKYRLLYGNDSLISDNQDTIKHLMRLESVEHTDQPRGLRLAAANREAWLDIDSETLYQHQENLEVRLAEARQKLSGLQKRLDNPTYIEKAPTHLVEETREQLAEQEKIIARLVSELEVISLK</sequence>
<dbReference type="GO" id="GO:0002161">
    <property type="term" value="F:aminoacyl-tRNA deacylase activity"/>
    <property type="evidence" value="ECO:0007669"/>
    <property type="project" value="InterPro"/>
</dbReference>
<dbReference type="SUPFAM" id="SSF46589">
    <property type="entry name" value="tRNA-binding arm"/>
    <property type="match status" value="1"/>
</dbReference>
<evidence type="ECO:0000256" key="7">
    <source>
        <dbReference type="ARBA" id="ARBA00023146"/>
    </source>
</evidence>
<evidence type="ECO:0000256" key="5">
    <source>
        <dbReference type="ARBA" id="ARBA00022840"/>
    </source>
</evidence>
<feature type="domain" description="Aminoacyl-tRNA synthetase class Ia" evidence="12">
    <location>
        <begin position="20"/>
        <end position="553"/>
    </location>
</feature>
<evidence type="ECO:0000256" key="2">
    <source>
        <dbReference type="ARBA" id="ARBA00022490"/>
    </source>
</evidence>
<evidence type="ECO:0000259" key="14">
    <source>
        <dbReference type="Pfam" id="PF10458"/>
    </source>
</evidence>
<dbReference type="InterPro" id="IPR009080">
    <property type="entry name" value="tRNAsynth_Ia_anticodon-bd"/>
</dbReference>
<dbReference type="SUPFAM" id="SSF47323">
    <property type="entry name" value="Anticodon-binding domain of a subclass of class I aminoacyl-tRNA synthetases"/>
    <property type="match status" value="1"/>
</dbReference>
<gene>
    <name evidence="15" type="ORF">TM7x_00155</name>
</gene>
<dbReference type="InterPro" id="IPR033705">
    <property type="entry name" value="Anticodon_Ia_Val"/>
</dbReference>
<dbReference type="InterPro" id="IPR002300">
    <property type="entry name" value="aa-tRNA-synth_Ia"/>
</dbReference>
<dbReference type="InterPro" id="IPR001412">
    <property type="entry name" value="aa-tRNA-synth_I_CS"/>
</dbReference>
<feature type="domain" description="Methionyl/Valyl/Leucyl/Isoleucyl-tRNA synthetase anticodon-binding" evidence="13">
    <location>
        <begin position="606"/>
        <end position="724"/>
    </location>
</feature>
<dbReference type="GO" id="GO:0005524">
    <property type="term" value="F:ATP binding"/>
    <property type="evidence" value="ECO:0007669"/>
    <property type="project" value="UniProtKB-KW"/>
</dbReference>
<reference evidence="15 16" key="1">
    <citation type="journal article" date="2015" name="Proc. Natl. Acad. Sci. U.S.A.">
        <title>Cultivation of a human-associated TM7 phylotype reveals a reduced genome and epibiotic parasitic lifestyle.</title>
        <authorList>
            <person name="He X."/>
            <person name="McLean J.S."/>
            <person name="Edlund A."/>
            <person name="Yooseph S."/>
            <person name="Hall A.P."/>
            <person name="Liu S.Y."/>
            <person name="Dorrestein P.C."/>
            <person name="Esquenazi E."/>
            <person name="Hunter R.C."/>
            <person name="Cheng G."/>
            <person name="Nelson K.E."/>
            <person name="Lux R."/>
            <person name="Shi W."/>
        </authorList>
    </citation>
    <scope>NUCLEOTIDE SEQUENCE [LARGE SCALE GENOMIC DNA]</scope>
    <source>
        <strain evidence="15 16">TM7x</strain>
    </source>
</reference>
<keyword evidence="7 10" id="KW-0030">Aminoacyl-tRNA synthetase</keyword>
<dbReference type="EC" id="6.1.1.9" evidence="1 9"/>
<dbReference type="InterPro" id="IPR014729">
    <property type="entry name" value="Rossmann-like_a/b/a_fold"/>
</dbReference>
<dbReference type="InterPro" id="IPR019499">
    <property type="entry name" value="Val-tRNA_synth_tRNA-bd"/>
</dbReference>
<feature type="domain" description="Valyl-tRNA synthetase tRNA-binding arm" evidence="14">
    <location>
        <begin position="793"/>
        <end position="850"/>
    </location>
</feature>
<dbReference type="Pfam" id="PF10458">
    <property type="entry name" value="Val_tRNA-synt_C"/>
    <property type="match status" value="1"/>
</dbReference>
<dbReference type="InterPro" id="IPR037118">
    <property type="entry name" value="Val-tRNA_synth_C_sf"/>
</dbReference>
<dbReference type="Pfam" id="PF08264">
    <property type="entry name" value="Anticodon_1"/>
    <property type="match status" value="1"/>
</dbReference>
<dbReference type="GO" id="GO:0004832">
    <property type="term" value="F:valine-tRNA ligase activity"/>
    <property type="evidence" value="ECO:0007669"/>
    <property type="project" value="UniProtKB-UniRule"/>
</dbReference>
<dbReference type="Proteomes" id="UP000030902">
    <property type="component" value="Chromosome"/>
</dbReference>
<dbReference type="PANTHER" id="PTHR11946:SF93">
    <property type="entry name" value="VALINE--TRNA LIGASE, CHLOROPLASTIC_MITOCHONDRIAL 2"/>
    <property type="match status" value="1"/>
</dbReference>
<feature type="coiled-coil region" evidence="11">
    <location>
        <begin position="793"/>
        <end position="848"/>
    </location>
</feature>
<keyword evidence="6 10" id="KW-0648">Protein biosynthesis</keyword>
<dbReference type="AlphaFoldDB" id="A0A6S4GRY0"/>
<dbReference type="KEGG" id="sox:TM7x_00155"/>
<keyword evidence="3 10" id="KW-0436">Ligase</keyword>
<evidence type="ECO:0000256" key="4">
    <source>
        <dbReference type="ARBA" id="ARBA00022741"/>
    </source>
</evidence>
<accession>A0A6S4GRY0</accession>
<evidence type="ECO:0000259" key="12">
    <source>
        <dbReference type="Pfam" id="PF00133"/>
    </source>
</evidence>
<keyword evidence="11" id="KW-0175">Coiled coil</keyword>
<organism evidence="15 16">
    <name type="scientific">Candidatus Nanosynbacter lyticus</name>
    <dbReference type="NCBI Taxonomy" id="2093824"/>
    <lineage>
        <taxon>Bacteria</taxon>
        <taxon>Candidatus Saccharimonadota</taxon>
        <taxon>Candidatus Saccharimonadia</taxon>
        <taxon>Candidatus Nanosynbacterales</taxon>
        <taxon>Candidatus Nanosynbacteraceae</taxon>
        <taxon>Candidatus Nanosynbacter</taxon>
    </lineage>
</organism>
<dbReference type="Gene3D" id="1.10.287.380">
    <property type="entry name" value="Valyl-tRNA synthetase, C-terminal domain"/>
    <property type="match status" value="1"/>
</dbReference>
<dbReference type="PROSITE" id="PS00178">
    <property type="entry name" value="AA_TRNA_LIGASE_I"/>
    <property type="match status" value="1"/>
</dbReference>
<dbReference type="NCBIfam" id="TIGR00422">
    <property type="entry name" value="valS"/>
    <property type="match status" value="1"/>
</dbReference>
<dbReference type="SUPFAM" id="SSF50677">
    <property type="entry name" value="ValRS/IleRS/LeuRS editing domain"/>
    <property type="match status" value="1"/>
</dbReference>
<evidence type="ECO:0000256" key="11">
    <source>
        <dbReference type="SAM" id="Coils"/>
    </source>
</evidence>
<dbReference type="InterPro" id="IPR010978">
    <property type="entry name" value="tRNA-bd_arm"/>
</dbReference>
<name>A0A6S4GRY0_9BACT</name>
<evidence type="ECO:0000313" key="15">
    <source>
        <dbReference type="EMBL" id="AJA06274.1"/>
    </source>
</evidence>
<dbReference type="CDD" id="cd07962">
    <property type="entry name" value="Anticodon_Ia_Val"/>
    <property type="match status" value="1"/>
</dbReference>
<evidence type="ECO:0000256" key="10">
    <source>
        <dbReference type="RuleBase" id="RU363035"/>
    </source>
</evidence>
<proteinExistence type="inferred from homology"/>
<evidence type="ECO:0000256" key="3">
    <source>
        <dbReference type="ARBA" id="ARBA00022598"/>
    </source>
</evidence>
<evidence type="ECO:0000256" key="9">
    <source>
        <dbReference type="NCBIfam" id="TIGR00422"/>
    </source>
</evidence>
<dbReference type="GO" id="GO:0006438">
    <property type="term" value="P:valyl-tRNA aminoacylation"/>
    <property type="evidence" value="ECO:0007669"/>
    <property type="project" value="UniProtKB-UniRule"/>
</dbReference>
<dbReference type="PRINTS" id="PR00986">
    <property type="entry name" value="TRNASYNTHVAL"/>
</dbReference>